<feature type="compositionally biased region" description="Basic residues" evidence="1">
    <location>
        <begin position="42"/>
        <end position="56"/>
    </location>
</feature>
<sequence length="165" mass="18191">MHVRDAGLFSRMGGRREGALRIIAATGPAEETGSRKENHSPHGNKRTTKGSHRTRPIRYTRYACSLPHVHLAGRHPWTVAVHLRPRAAGGRAAAGWKPRDREAAGVHAKSRRVFRPRSSQFLDQNTRKNGGRMGLGNGGRGWGTRRIRTSLTEDPAGQVTAIDPR</sequence>
<name>A0A5C2S2X9_9APHY</name>
<evidence type="ECO:0000313" key="3">
    <source>
        <dbReference type="Proteomes" id="UP000313359"/>
    </source>
</evidence>
<dbReference type="EMBL" id="ML122279">
    <property type="protein sequence ID" value="RPD57797.1"/>
    <property type="molecule type" value="Genomic_DNA"/>
</dbReference>
<dbReference type="AlphaFoldDB" id="A0A5C2S2X9"/>
<proteinExistence type="predicted"/>
<gene>
    <name evidence="2" type="ORF">L227DRAFT_223886</name>
</gene>
<protein>
    <submittedName>
        <fullName evidence="2">Uncharacterized protein</fullName>
    </submittedName>
</protein>
<accession>A0A5C2S2X9</accession>
<reference evidence="2" key="1">
    <citation type="journal article" date="2018" name="Genome Biol. Evol.">
        <title>Genomics and development of Lentinus tigrinus, a white-rot wood-decaying mushroom with dimorphic fruiting bodies.</title>
        <authorList>
            <person name="Wu B."/>
            <person name="Xu Z."/>
            <person name="Knudson A."/>
            <person name="Carlson A."/>
            <person name="Chen N."/>
            <person name="Kovaka S."/>
            <person name="LaButti K."/>
            <person name="Lipzen A."/>
            <person name="Pennachio C."/>
            <person name="Riley R."/>
            <person name="Schakwitz W."/>
            <person name="Umezawa K."/>
            <person name="Ohm R.A."/>
            <person name="Grigoriev I.V."/>
            <person name="Nagy L.G."/>
            <person name="Gibbons J."/>
            <person name="Hibbett D."/>
        </authorList>
    </citation>
    <scope>NUCLEOTIDE SEQUENCE [LARGE SCALE GENOMIC DNA]</scope>
    <source>
        <strain evidence="2">ALCF2SS1-6</strain>
    </source>
</reference>
<feature type="region of interest" description="Disordered" evidence="1">
    <location>
        <begin position="122"/>
        <end position="165"/>
    </location>
</feature>
<dbReference type="Proteomes" id="UP000313359">
    <property type="component" value="Unassembled WGS sequence"/>
</dbReference>
<evidence type="ECO:0000313" key="2">
    <source>
        <dbReference type="EMBL" id="RPD57797.1"/>
    </source>
</evidence>
<feature type="compositionally biased region" description="Gly residues" evidence="1">
    <location>
        <begin position="131"/>
        <end position="142"/>
    </location>
</feature>
<feature type="region of interest" description="Disordered" evidence="1">
    <location>
        <begin position="26"/>
        <end position="56"/>
    </location>
</feature>
<evidence type="ECO:0000256" key="1">
    <source>
        <dbReference type="SAM" id="MobiDB-lite"/>
    </source>
</evidence>
<organism evidence="2 3">
    <name type="scientific">Lentinus tigrinus ALCF2SS1-6</name>
    <dbReference type="NCBI Taxonomy" id="1328759"/>
    <lineage>
        <taxon>Eukaryota</taxon>
        <taxon>Fungi</taxon>
        <taxon>Dikarya</taxon>
        <taxon>Basidiomycota</taxon>
        <taxon>Agaricomycotina</taxon>
        <taxon>Agaricomycetes</taxon>
        <taxon>Polyporales</taxon>
        <taxon>Polyporaceae</taxon>
        <taxon>Lentinus</taxon>
    </lineage>
</organism>
<keyword evidence="3" id="KW-1185">Reference proteome</keyword>